<dbReference type="InterPro" id="IPR007420">
    <property type="entry name" value="DUF465"/>
</dbReference>
<gene>
    <name evidence="1" type="ORF">HELGO_WM13282</name>
</gene>
<name>A0A6S6SKT1_9BACT</name>
<protein>
    <recommendedName>
        <fullName evidence="2">DUF465 domain-containing protein</fullName>
    </recommendedName>
</protein>
<sequence length="72" mass="8431">MLAEYRNEISALKQTNTHFSNIFEKHNKLDHDVKDAEHGRVGMSDIEIEKMKKEKLMLKDEMLKMILASKKA</sequence>
<organism evidence="1">
    <name type="scientific">uncultured Sulfurovum sp</name>
    <dbReference type="NCBI Taxonomy" id="269237"/>
    <lineage>
        <taxon>Bacteria</taxon>
        <taxon>Pseudomonadati</taxon>
        <taxon>Campylobacterota</taxon>
        <taxon>Epsilonproteobacteria</taxon>
        <taxon>Campylobacterales</taxon>
        <taxon>Sulfurovaceae</taxon>
        <taxon>Sulfurovum</taxon>
        <taxon>environmental samples</taxon>
    </lineage>
</organism>
<reference evidence="1" key="1">
    <citation type="submission" date="2020-01" db="EMBL/GenBank/DDBJ databases">
        <authorList>
            <person name="Meier V. D."/>
            <person name="Meier V D."/>
        </authorList>
    </citation>
    <scope>NUCLEOTIDE SEQUENCE</scope>
    <source>
        <strain evidence="1">HLG_WM_MAG_05</strain>
    </source>
</reference>
<evidence type="ECO:0000313" key="1">
    <source>
        <dbReference type="EMBL" id="CAA6807949.1"/>
    </source>
</evidence>
<proteinExistence type="predicted"/>
<dbReference type="Gene3D" id="6.10.280.50">
    <property type="match status" value="1"/>
</dbReference>
<dbReference type="Pfam" id="PF04325">
    <property type="entry name" value="DUF465"/>
    <property type="match status" value="1"/>
</dbReference>
<dbReference type="AlphaFoldDB" id="A0A6S6SKT1"/>
<evidence type="ECO:0008006" key="2">
    <source>
        <dbReference type="Google" id="ProtNLM"/>
    </source>
</evidence>
<accession>A0A6S6SKT1</accession>
<dbReference type="EMBL" id="CACVAU010000027">
    <property type="protein sequence ID" value="CAA6807949.1"/>
    <property type="molecule type" value="Genomic_DNA"/>
</dbReference>
<dbReference type="InterPro" id="IPR038444">
    <property type="entry name" value="DUF465_sf"/>
</dbReference>